<reference evidence="2" key="1">
    <citation type="submission" date="2015-08" db="EMBL/GenBank/DDBJ databases">
        <authorList>
            <person name="Babu N.S."/>
            <person name="Beckwith C.J."/>
            <person name="Beseler K.G."/>
            <person name="Brison A."/>
            <person name="Carone J.V."/>
            <person name="Caskin T.P."/>
            <person name="Diamond M."/>
            <person name="Durham M.E."/>
            <person name="Foxe J.M."/>
            <person name="Go M."/>
            <person name="Henderson B.A."/>
            <person name="Jones I.B."/>
            <person name="McGettigan J.A."/>
            <person name="Micheletti S.J."/>
            <person name="Nasrallah M.E."/>
            <person name="Ortiz D."/>
            <person name="Piller C.R."/>
            <person name="Privatt S.R."/>
            <person name="Schneider S.L."/>
            <person name="Sharp S."/>
            <person name="Smith T.C."/>
            <person name="Stanton J.D."/>
            <person name="Ullery H.E."/>
            <person name="Wilson R.J."/>
            <person name="Serrano M.G."/>
            <person name="Buck G."/>
            <person name="Lee V."/>
            <person name="Wang Y."/>
            <person name="Carvalho R."/>
            <person name="Voegtly L."/>
            <person name="Shi R."/>
            <person name="Duckworth R."/>
            <person name="Johnson A."/>
            <person name="Loviza R."/>
            <person name="Walstead R."/>
            <person name="Shah Z."/>
            <person name="Kiflezghi M."/>
            <person name="Wade K."/>
            <person name="Ball S.L."/>
            <person name="Bradley K.W."/>
            <person name="Asai D.J."/>
            <person name="Bowman C.A."/>
            <person name="Russell D.A."/>
            <person name="Pope W.H."/>
            <person name="Jacobs-Sera D."/>
            <person name="Hendrix R.W."/>
            <person name="Hatfull G.F."/>
        </authorList>
    </citation>
    <scope>NUCLEOTIDE SEQUENCE</scope>
</reference>
<evidence type="ECO:0000259" key="1">
    <source>
        <dbReference type="Pfam" id="PF04248"/>
    </source>
</evidence>
<dbReference type="EMBL" id="CZKB01000009">
    <property type="protein sequence ID" value="CUR59185.1"/>
    <property type="molecule type" value="Genomic_DNA"/>
</dbReference>
<accession>A0A2P2CB13</accession>
<organism evidence="2">
    <name type="scientific">metagenome</name>
    <dbReference type="NCBI Taxonomy" id="256318"/>
    <lineage>
        <taxon>unclassified sequences</taxon>
        <taxon>metagenomes</taxon>
    </lineage>
</organism>
<feature type="domain" description="DUF427" evidence="1">
    <location>
        <begin position="22"/>
        <end position="112"/>
    </location>
</feature>
<dbReference type="PANTHER" id="PTHR43058">
    <property type="entry name" value="SLR0655 PROTEIN"/>
    <property type="match status" value="1"/>
</dbReference>
<dbReference type="Pfam" id="PF04248">
    <property type="entry name" value="NTP_transf_9"/>
    <property type="match status" value="1"/>
</dbReference>
<evidence type="ECO:0000313" key="2">
    <source>
        <dbReference type="EMBL" id="CUR59185.1"/>
    </source>
</evidence>
<dbReference type="Gene3D" id="2.170.150.40">
    <property type="entry name" value="Domain of unknown function (DUF427)"/>
    <property type="match status" value="1"/>
</dbReference>
<sequence>MTESVWDYPRPPRVEPSNEHVVVSHAGVGVADTTASLRVLETSHPPTYYLPVSAFAPGVLRPGDGASWCEWKGQAVYYDLVVGDDVLRAVAWTYPAPSTGFEALVDHVALYPGRVDGCTVDGEAVQPQPGSFYGGWITSRVTGPFKGAPGTAGW</sequence>
<dbReference type="InterPro" id="IPR007361">
    <property type="entry name" value="DUF427"/>
</dbReference>
<dbReference type="AlphaFoldDB" id="A0A2P2CB13"/>
<proteinExistence type="predicted"/>
<gene>
    <name evidence="2" type="ORF">NOCA1170104</name>
</gene>
<protein>
    <recommendedName>
        <fullName evidence="1">DUF427 domain-containing protein</fullName>
    </recommendedName>
</protein>
<dbReference type="PANTHER" id="PTHR43058:SF1">
    <property type="entry name" value="DUF427 DOMAIN-CONTAINING PROTEIN"/>
    <property type="match status" value="1"/>
</dbReference>
<name>A0A2P2CB13_9ZZZZ</name>
<dbReference type="InterPro" id="IPR038694">
    <property type="entry name" value="DUF427_sf"/>
</dbReference>